<keyword evidence="9" id="KW-1185">Reference proteome</keyword>
<keyword evidence="3" id="KW-0238">DNA-binding</keyword>
<name>A0A1M2W6B7_TRAPU</name>
<dbReference type="AlphaFoldDB" id="A0A1M2W6B7"/>
<dbReference type="OMA" id="QESHAFQ"/>
<reference evidence="8 9" key="1">
    <citation type="submission" date="2016-10" db="EMBL/GenBank/DDBJ databases">
        <title>Genome sequence of the basidiomycete white-rot fungus Trametes pubescens.</title>
        <authorList>
            <person name="Makela M.R."/>
            <person name="Granchi Z."/>
            <person name="Peng M."/>
            <person name="De Vries R.P."/>
            <person name="Grigoriev I."/>
            <person name="Riley R."/>
            <person name="Hilden K."/>
        </authorList>
    </citation>
    <scope>NUCLEOTIDE SEQUENCE [LARGE SCALE GENOMIC DNA]</scope>
    <source>
        <strain evidence="8 9">FBCC735</strain>
    </source>
</reference>
<sequence length="487" mass="51158">MALFSASESVYLSSFLSSVDLDSSVNHDGSVDPGLADQIPHLQGSEALAKATKDLMSLDVPLASPRDGQPTHPHHHPSGGPSYWPSFPQGEQPSAPSSAHTFNQDVRPSSPAHYLNRAHSGGVTSADPLRSGSQSERGNSSIFTLHLGQQAQQHPQIAPLRGFDPSSSSGSGYTLPPISTSGYSNGLTSHDGQRLPVSSAGSAPAVLSPSTKRSLPSSAEPATDPSSSKRPRPSPSSSSFPSANGADSAAAGSSSGSRTRQHSSSGAPRRGTPANERKPSHNDKDASSRSKDTKDAARDAKDAEKDKGSGGVNSSKGVLLSPSQKRANHIQSEQKRRANIRRGYEALCETVPALREAIRAEEERERAEADDADAKGKGRAASGAGGADRGKKKRKSESERADGRAGPRSENVVLQKTIDYITDLLADRDMLSQRLQMARGILPLGHPAAHVDPRHVDAQGAPLWEREWNGGMDLDLGGGDDGSEDEG</sequence>
<dbReference type="InterPro" id="IPR036638">
    <property type="entry name" value="HLH_DNA-bd_sf"/>
</dbReference>
<organism evidence="8 9">
    <name type="scientific">Trametes pubescens</name>
    <name type="common">White-rot fungus</name>
    <dbReference type="NCBI Taxonomy" id="154538"/>
    <lineage>
        <taxon>Eukaryota</taxon>
        <taxon>Fungi</taxon>
        <taxon>Dikarya</taxon>
        <taxon>Basidiomycota</taxon>
        <taxon>Agaricomycotina</taxon>
        <taxon>Agaricomycetes</taxon>
        <taxon>Polyporales</taxon>
        <taxon>Polyporaceae</taxon>
        <taxon>Trametes</taxon>
    </lineage>
</organism>
<feature type="compositionally biased region" description="Basic and acidic residues" evidence="6">
    <location>
        <begin position="275"/>
        <end position="308"/>
    </location>
</feature>
<feature type="compositionally biased region" description="Polar residues" evidence="6">
    <location>
        <begin position="89"/>
        <end position="107"/>
    </location>
</feature>
<feature type="domain" description="BHLH" evidence="7">
    <location>
        <begin position="324"/>
        <end position="424"/>
    </location>
</feature>
<dbReference type="SUPFAM" id="SSF47459">
    <property type="entry name" value="HLH, helix-loop-helix DNA-binding domain"/>
    <property type="match status" value="1"/>
</dbReference>
<proteinExistence type="predicted"/>
<dbReference type="OrthoDB" id="5778525at2759"/>
<evidence type="ECO:0000256" key="2">
    <source>
        <dbReference type="ARBA" id="ARBA00023015"/>
    </source>
</evidence>
<evidence type="ECO:0000256" key="4">
    <source>
        <dbReference type="ARBA" id="ARBA00023163"/>
    </source>
</evidence>
<evidence type="ECO:0000256" key="5">
    <source>
        <dbReference type="ARBA" id="ARBA00023242"/>
    </source>
</evidence>
<evidence type="ECO:0000313" key="8">
    <source>
        <dbReference type="EMBL" id="OJT15397.1"/>
    </source>
</evidence>
<dbReference type="STRING" id="154538.A0A1M2W6B7"/>
<evidence type="ECO:0000259" key="7">
    <source>
        <dbReference type="PROSITE" id="PS50888"/>
    </source>
</evidence>
<dbReference type="InterPro" id="IPR011598">
    <property type="entry name" value="bHLH_dom"/>
</dbReference>
<evidence type="ECO:0000313" key="9">
    <source>
        <dbReference type="Proteomes" id="UP000184267"/>
    </source>
</evidence>
<dbReference type="Pfam" id="PF00010">
    <property type="entry name" value="HLH"/>
    <property type="match status" value="1"/>
</dbReference>
<dbReference type="GO" id="GO:0005634">
    <property type="term" value="C:nucleus"/>
    <property type="evidence" value="ECO:0007669"/>
    <property type="project" value="UniProtKB-SubCell"/>
</dbReference>
<feature type="compositionally biased region" description="Polar residues" evidence="6">
    <location>
        <begin position="208"/>
        <end position="217"/>
    </location>
</feature>
<feature type="compositionally biased region" description="Basic and acidic residues" evidence="6">
    <location>
        <begin position="396"/>
        <end position="407"/>
    </location>
</feature>
<dbReference type="GO" id="GO:0046983">
    <property type="term" value="F:protein dimerization activity"/>
    <property type="evidence" value="ECO:0007669"/>
    <property type="project" value="InterPro"/>
</dbReference>
<feature type="compositionally biased region" description="Low complexity" evidence="6">
    <location>
        <begin position="235"/>
        <end position="266"/>
    </location>
</feature>
<dbReference type="InterPro" id="IPR052207">
    <property type="entry name" value="Max-like/E-box_TFs"/>
</dbReference>
<feature type="region of interest" description="Disordered" evidence="6">
    <location>
        <begin position="359"/>
        <end position="410"/>
    </location>
</feature>
<gene>
    <name evidence="8" type="ORF">TRAPUB_8046</name>
</gene>
<evidence type="ECO:0000256" key="1">
    <source>
        <dbReference type="ARBA" id="ARBA00004123"/>
    </source>
</evidence>
<feature type="compositionally biased region" description="Basic and acidic residues" evidence="6">
    <location>
        <begin position="359"/>
        <end position="376"/>
    </location>
</feature>
<dbReference type="PROSITE" id="PS50888">
    <property type="entry name" value="BHLH"/>
    <property type="match status" value="1"/>
</dbReference>
<feature type="compositionally biased region" description="Polar residues" evidence="6">
    <location>
        <begin position="165"/>
        <end position="190"/>
    </location>
</feature>
<keyword evidence="4" id="KW-0804">Transcription</keyword>
<feature type="region of interest" description="Disordered" evidence="6">
    <location>
        <begin position="468"/>
        <end position="487"/>
    </location>
</feature>
<comment type="subcellular location">
    <subcellularLocation>
        <location evidence="1">Nucleus</location>
    </subcellularLocation>
</comment>
<feature type="compositionally biased region" description="Polar residues" evidence="6">
    <location>
        <begin position="131"/>
        <end position="155"/>
    </location>
</feature>
<feature type="compositionally biased region" description="Polar residues" evidence="6">
    <location>
        <begin position="322"/>
        <end position="331"/>
    </location>
</feature>
<dbReference type="Gene3D" id="4.10.280.10">
    <property type="entry name" value="Helix-loop-helix DNA-binding domain"/>
    <property type="match status" value="1"/>
</dbReference>
<evidence type="ECO:0000256" key="6">
    <source>
        <dbReference type="SAM" id="MobiDB-lite"/>
    </source>
</evidence>
<protein>
    <recommendedName>
        <fullName evidence="7">BHLH domain-containing protein</fullName>
    </recommendedName>
</protein>
<keyword evidence="2" id="KW-0805">Transcription regulation</keyword>
<dbReference type="PANTHER" id="PTHR15741">
    <property type="entry name" value="BASIC HELIX-LOOP-HELIX ZIP TRANSCRIPTION FACTOR"/>
    <property type="match status" value="1"/>
</dbReference>
<keyword evidence="5" id="KW-0539">Nucleus</keyword>
<feature type="compositionally biased region" description="Low complexity" evidence="6">
    <location>
        <begin position="312"/>
        <end position="321"/>
    </location>
</feature>
<evidence type="ECO:0000256" key="3">
    <source>
        <dbReference type="ARBA" id="ARBA00023125"/>
    </source>
</evidence>
<dbReference type="GO" id="GO:0000978">
    <property type="term" value="F:RNA polymerase II cis-regulatory region sequence-specific DNA binding"/>
    <property type="evidence" value="ECO:0007669"/>
    <property type="project" value="TreeGrafter"/>
</dbReference>
<dbReference type="PANTHER" id="PTHR15741:SF27">
    <property type="entry name" value="TRANSCRIPTION FACTOR AP-4"/>
    <property type="match status" value="1"/>
</dbReference>
<dbReference type="Proteomes" id="UP000184267">
    <property type="component" value="Unassembled WGS sequence"/>
</dbReference>
<comment type="caution">
    <text evidence="8">The sequence shown here is derived from an EMBL/GenBank/DDBJ whole genome shotgun (WGS) entry which is preliminary data.</text>
</comment>
<accession>A0A1M2W6B7</accession>
<dbReference type="EMBL" id="MNAD01000166">
    <property type="protein sequence ID" value="OJT15397.1"/>
    <property type="molecule type" value="Genomic_DNA"/>
</dbReference>
<feature type="region of interest" description="Disordered" evidence="6">
    <location>
        <begin position="60"/>
        <end position="342"/>
    </location>
</feature>
<dbReference type="GO" id="GO:0000981">
    <property type="term" value="F:DNA-binding transcription factor activity, RNA polymerase II-specific"/>
    <property type="evidence" value="ECO:0007669"/>
    <property type="project" value="TreeGrafter"/>
</dbReference>